<dbReference type="AlphaFoldDB" id="A0A0K6IM44"/>
<protein>
    <submittedName>
        <fullName evidence="3">Mg-chelatase subunit ChlI</fullName>
    </submittedName>
</protein>
<dbReference type="Gene3D" id="3.40.50.410">
    <property type="entry name" value="von Willebrand factor, type A domain"/>
    <property type="match status" value="1"/>
</dbReference>
<feature type="compositionally biased region" description="Polar residues" evidence="1">
    <location>
        <begin position="338"/>
        <end position="356"/>
    </location>
</feature>
<dbReference type="Pfam" id="PF07728">
    <property type="entry name" value="AAA_5"/>
    <property type="match status" value="1"/>
</dbReference>
<dbReference type="GO" id="GO:0016887">
    <property type="term" value="F:ATP hydrolysis activity"/>
    <property type="evidence" value="ECO:0007669"/>
    <property type="project" value="InterPro"/>
</dbReference>
<keyword evidence="4" id="KW-1185">Reference proteome</keyword>
<reference evidence="4" key="1">
    <citation type="submission" date="2015-08" db="EMBL/GenBank/DDBJ databases">
        <authorList>
            <person name="Varghese N."/>
        </authorList>
    </citation>
    <scope>NUCLEOTIDE SEQUENCE [LARGE SCALE GENOMIC DNA]</scope>
    <source>
        <strain evidence="4">JCM 18476</strain>
    </source>
</reference>
<evidence type="ECO:0000259" key="2">
    <source>
        <dbReference type="PROSITE" id="PS50234"/>
    </source>
</evidence>
<dbReference type="Pfam" id="PF17863">
    <property type="entry name" value="AAA_lid_2"/>
    <property type="match status" value="1"/>
</dbReference>
<feature type="region of interest" description="Disordered" evidence="1">
    <location>
        <begin position="286"/>
        <end position="357"/>
    </location>
</feature>
<dbReference type="PANTHER" id="PTHR35023">
    <property type="entry name" value="CHELATASE-RELATED"/>
    <property type="match status" value="1"/>
</dbReference>
<dbReference type="GO" id="GO:0005524">
    <property type="term" value="F:ATP binding"/>
    <property type="evidence" value="ECO:0007669"/>
    <property type="project" value="InterPro"/>
</dbReference>
<dbReference type="InterPro" id="IPR002035">
    <property type="entry name" value="VWF_A"/>
</dbReference>
<accession>A0A0K6IM44</accession>
<dbReference type="RefSeq" id="WP_055463332.1">
    <property type="nucleotide sequence ID" value="NZ_CYHG01000006.1"/>
</dbReference>
<organism evidence="3 4">
    <name type="scientific">Marinomonas fungiae</name>
    <dbReference type="NCBI Taxonomy" id="1137284"/>
    <lineage>
        <taxon>Bacteria</taxon>
        <taxon>Pseudomonadati</taxon>
        <taxon>Pseudomonadota</taxon>
        <taxon>Gammaproteobacteria</taxon>
        <taxon>Oceanospirillales</taxon>
        <taxon>Oceanospirillaceae</taxon>
        <taxon>Marinomonas</taxon>
    </lineage>
</organism>
<dbReference type="InterPro" id="IPR052989">
    <property type="entry name" value="Mg-chelatase_DI-like"/>
</dbReference>
<dbReference type="Proteomes" id="UP000182769">
    <property type="component" value="Unassembled WGS sequence"/>
</dbReference>
<evidence type="ECO:0000313" key="4">
    <source>
        <dbReference type="Proteomes" id="UP000182769"/>
    </source>
</evidence>
<dbReference type="PANTHER" id="PTHR35023:SF1">
    <property type="entry name" value="MG-PROTOPORPHYRIN IX CHELATASE"/>
    <property type="match status" value="1"/>
</dbReference>
<dbReference type="InterPro" id="IPR003593">
    <property type="entry name" value="AAA+_ATPase"/>
</dbReference>
<dbReference type="Pfam" id="PF13519">
    <property type="entry name" value="VWA_2"/>
    <property type="match status" value="1"/>
</dbReference>
<dbReference type="STRING" id="1137284.GCA_001418205_02265"/>
<gene>
    <name evidence="3" type="ORF">Ga0061065_106219</name>
</gene>
<feature type="domain" description="VWFA" evidence="2">
    <location>
        <begin position="433"/>
        <end position="586"/>
    </location>
</feature>
<dbReference type="SUPFAM" id="SSF53300">
    <property type="entry name" value="vWA-like"/>
    <property type="match status" value="1"/>
</dbReference>
<dbReference type="CDD" id="cd00009">
    <property type="entry name" value="AAA"/>
    <property type="match status" value="1"/>
</dbReference>
<dbReference type="PROSITE" id="PS50234">
    <property type="entry name" value="VWFA"/>
    <property type="match status" value="1"/>
</dbReference>
<dbReference type="EMBL" id="CYHG01000006">
    <property type="protein sequence ID" value="CUB04397.1"/>
    <property type="molecule type" value="Genomic_DNA"/>
</dbReference>
<evidence type="ECO:0000313" key="3">
    <source>
        <dbReference type="EMBL" id="CUB04397.1"/>
    </source>
</evidence>
<proteinExistence type="predicted"/>
<dbReference type="Gene3D" id="1.10.8.80">
    <property type="entry name" value="Magnesium chelatase subunit I, C-Terminal domain"/>
    <property type="match status" value="1"/>
</dbReference>
<feature type="compositionally biased region" description="Low complexity" evidence="1">
    <location>
        <begin position="326"/>
        <end position="337"/>
    </location>
</feature>
<dbReference type="Gene3D" id="3.40.50.300">
    <property type="entry name" value="P-loop containing nucleotide triphosphate hydrolases"/>
    <property type="match status" value="1"/>
</dbReference>
<dbReference type="OrthoDB" id="9775079at2"/>
<dbReference type="InterPro" id="IPR036465">
    <property type="entry name" value="vWFA_dom_sf"/>
</dbReference>
<dbReference type="SUPFAM" id="SSF52540">
    <property type="entry name" value="P-loop containing nucleoside triphosphate hydrolases"/>
    <property type="match status" value="1"/>
</dbReference>
<name>A0A0K6IM44_9GAMM</name>
<sequence>MADGSFHNFPFTAVAGQESLKLALILTAIHPRIGGVLISGPRGSAKSTLARGLAGVMPLMENTPTEFVTLPLGATEDRLLGSLDIHSVLNEKQVKFQPGLLAQADQGVLYVDEVNLLADSLVDVLLDVSASGVNRVERDGVSHVHDARFVLVGTMNPEEGELRPQLKDRFGLMVALSNQYTLEERVQIVRLRDEFDQDPKGFCEAFKYKQRNLRQSISQAKARLHSIKCADALRMDIASRCQDARVDGVRADIVWVRAAMAHAAWRAADTVSIEDVQAVEEFVLAHRRQQASSSQHTPPSSPPPSSRRPPDSYNEPAQEGRTPGKSSPSPQNEPQSEGETSTGELGQMAPQRQQASVPLRLMFTQTRELRTSTSSRLLVGKQRGVSQGGAHLGNRQNGGIDIAQTLRKSMGGWPPQQLLRRKAHTGKAVLHCILLDTSGSTLAEQTFAKAKGVILDIAERAYLQREQISILGFGGEQVDWLLPQVRAPQNIRVQLDELGAGGGTPIHQALEDAERYLQQALRQQSQLELYSYILTDGRVTGAFATKVWPGQLTVVDTELAPVKRGRAQELARALKADYISLSQLLT</sequence>
<dbReference type="InterPro" id="IPR027417">
    <property type="entry name" value="P-loop_NTPase"/>
</dbReference>
<dbReference type="InterPro" id="IPR041628">
    <property type="entry name" value="ChlI/MoxR_AAA_lid"/>
</dbReference>
<dbReference type="InterPro" id="IPR011704">
    <property type="entry name" value="ATPase_dyneun-rel_AAA"/>
</dbReference>
<evidence type="ECO:0000256" key="1">
    <source>
        <dbReference type="SAM" id="MobiDB-lite"/>
    </source>
</evidence>
<dbReference type="SMART" id="SM00382">
    <property type="entry name" value="AAA"/>
    <property type="match status" value="1"/>
</dbReference>